<evidence type="ECO:0000256" key="2">
    <source>
        <dbReference type="ARBA" id="ARBA00022741"/>
    </source>
</evidence>
<dbReference type="SUPFAM" id="SSF56112">
    <property type="entry name" value="Protein kinase-like (PK-like)"/>
    <property type="match status" value="1"/>
</dbReference>
<dbReference type="Proteomes" id="UP001594351">
    <property type="component" value="Unassembled WGS sequence"/>
</dbReference>
<dbReference type="SMART" id="SM00220">
    <property type="entry name" value="S_TKc"/>
    <property type="match status" value="1"/>
</dbReference>
<evidence type="ECO:0000256" key="3">
    <source>
        <dbReference type="ARBA" id="ARBA00022777"/>
    </source>
</evidence>
<feature type="binding site" evidence="5">
    <location>
        <position position="98"/>
    </location>
    <ligand>
        <name>ATP</name>
        <dbReference type="ChEBI" id="CHEBI:30616"/>
    </ligand>
</feature>
<evidence type="ECO:0000313" key="8">
    <source>
        <dbReference type="Proteomes" id="UP001594351"/>
    </source>
</evidence>
<dbReference type="EMBL" id="JBHPBY010000010">
    <property type="protein sequence ID" value="MFC1848870.1"/>
    <property type="molecule type" value="Genomic_DNA"/>
</dbReference>
<keyword evidence="8" id="KW-1185">Reference proteome</keyword>
<organism evidence="7 8">
    <name type="scientific">candidate division CSSED10-310 bacterium</name>
    <dbReference type="NCBI Taxonomy" id="2855610"/>
    <lineage>
        <taxon>Bacteria</taxon>
        <taxon>Bacteria division CSSED10-310</taxon>
    </lineage>
</organism>
<sequence>MEECLNCGFSPVESGKACPMCGVSPSSAAGDTSDVATFDDLQRTEPHQEFPDLETEAKSSVGRVYAKRYRVEALLGKGGMGQVFLVHDLKNQRDYALKTLLPSGAQLTDRLKRFKREIGILSKIDHAAVPKILDWGIQEEEIYFISEYVAGQDLKQLIELKGSWPISEAIKVITTVAEALAAAHKLGIIHRDIKPGNIMISQEGAVHLLDFGLARGVGMDLSTLTRTGMVVGTPAYMSPEQFESHVVDGRSDIYSLGVVLFELLTGKLPFCGDTAMAVAMKHKTDEPEPPRTLRPDVPAWLDQVILRCLEKKPAQRFSAAHELAAALKKPIKEVKPVKSRLTSGDLMIKDDYEMTDWALTLIAKKKKNNWSTSMALRFEEKFYKLSDIQLPDSDPRQWTYHFTPWPREEIFRKLIDYEQDCLEQEKAAQEKLSARVQRWISDKIGKKERQE</sequence>
<dbReference type="InterPro" id="IPR008271">
    <property type="entry name" value="Ser/Thr_kinase_AS"/>
</dbReference>
<evidence type="ECO:0000256" key="1">
    <source>
        <dbReference type="ARBA" id="ARBA00022679"/>
    </source>
</evidence>
<dbReference type="Pfam" id="PF00069">
    <property type="entry name" value="Pkinase"/>
    <property type="match status" value="1"/>
</dbReference>
<evidence type="ECO:0000256" key="5">
    <source>
        <dbReference type="PROSITE-ProRule" id="PRU10141"/>
    </source>
</evidence>
<gene>
    <name evidence="7" type="ORF">ACFL27_01565</name>
</gene>
<reference evidence="7 8" key="1">
    <citation type="submission" date="2024-09" db="EMBL/GenBank/DDBJ databases">
        <title>Laminarin stimulates single cell rates of sulfate reduction while oxygen inhibits transcriptomic activity in coastal marine sediment.</title>
        <authorList>
            <person name="Lindsay M."/>
            <person name="Orcutt B."/>
            <person name="Emerson D."/>
            <person name="Stepanauskas R."/>
            <person name="D'Angelo T."/>
        </authorList>
    </citation>
    <scope>NUCLEOTIDE SEQUENCE [LARGE SCALE GENOMIC DNA]</scope>
    <source>
        <strain evidence="7">SAG AM-311-K15</strain>
    </source>
</reference>
<dbReference type="CDD" id="cd14014">
    <property type="entry name" value="STKc_PknB_like"/>
    <property type="match status" value="1"/>
</dbReference>
<keyword evidence="7" id="KW-0723">Serine/threonine-protein kinase</keyword>
<name>A0ABV6YRP2_UNCC1</name>
<evidence type="ECO:0000259" key="6">
    <source>
        <dbReference type="PROSITE" id="PS50011"/>
    </source>
</evidence>
<dbReference type="PANTHER" id="PTHR43289">
    <property type="entry name" value="MITOGEN-ACTIVATED PROTEIN KINASE KINASE KINASE 20-RELATED"/>
    <property type="match status" value="1"/>
</dbReference>
<evidence type="ECO:0000256" key="4">
    <source>
        <dbReference type="ARBA" id="ARBA00022840"/>
    </source>
</evidence>
<dbReference type="Gene3D" id="3.30.200.20">
    <property type="entry name" value="Phosphorylase Kinase, domain 1"/>
    <property type="match status" value="1"/>
</dbReference>
<dbReference type="GO" id="GO:0004674">
    <property type="term" value="F:protein serine/threonine kinase activity"/>
    <property type="evidence" value="ECO:0007669"/>
    <property type="project" value="UniProtKB-KW"/>
</dbReference>
<feature type="domain" description="Protein kinase" evidence="6">
    <location>
        <begin position="69"/>
        <end position="332"/>
    </location>
</feature>
<comment type="caution">
    <text evidence="7">The sequence shown here is derived from an EMBL/GenBank/DDBJ whole genome shotgun (WGS) entry which is preliminary data.</text>
</comment>
<keyword evidence="4 5" id="KW-0067">ATP-binding</keyword>
<dbReference type="PROSITE" id="PS00107">
    <property type="entry name" value="PROTEIN_KINASE_ATP"/>
    <property type="match status" value="1"/>
</dbReference>
<dbReference type="PANTHER" id="PTHR43289:SF6">
    <property type="entry name" value="SERINE_THREONINE-PROTEIN KINASE NEKL-3"/>
    <property type="match status" value="1"/>
</dbReference>
<keyword evidence="2 5" id="KW-0547">Nucleotide-binding</keyword>
<keyword evidence="1" id="KW-0808">Transferase</keyword>
<dbReference type="Gene3D" id="1.10.510.10">
    <property type="entry name" value="Transferase(Phosphotransferase) domain 1"/>
    <property type="match status" value="1"/>
</dbReference>
<dbReference type="InterPro" id="IPR011009">
    <property type="entry name" value="Kinase-like_dom_sf"/>
</dbReference>
<accession>A0ABV6YRP2</accession>
<dbReference type="InterPro" id="IPR000719">
    <property type="entry name" value="Prot_kinase_dom"/>
</dbReference>
<evidence type="ECO:0000313" key="7">
    <source>
        <dbReference type="EMBL" id="MFC1848870.1"/>
    </source>
</evidence>
<dbReference type="PROSITE" id="PS50011">
    <property type="entry name" value="PROTEIN_KINASE_DOM"/>
    <property type="match status" value="1"/>
</dbReference>
<dbReference type="InterPro" id="IPR017441">
    <property type="entry name" value="Protein_kinase_ATP_BS"/>
</dbReference>
<protein>
    <submittedName>
        <fullName evidence="7">Serine/threonine protein kinase</fullName>
    </submittedName>
</protein>
<keyword evidence="3 7" id="KW-0418">Kinase</keyword>
<proteinExistence type="predicted"/>
<dbReference type="PROSITE" id="PS00108">
    <property type="entry name" value="PROTEIN_KINASE_ST"/>
    <property type="match status" value="1"/>
</dbReference>